<dbReference type="RefSeq" id="WP_109624267.1">
    <property type="nucleotide sequence ID" value="NZ_JANKBI010000001.1"/>
</dbReference>
<evidence type="ECO:0000256" key="3">
    <source>
        <dbReference type="ARBA" id="ARBA00023211"/>
    </source>
</evidence>
<keyword evidence="5" id="KW-0684">Rhamnose metabolism</keyword>
<dbReference type="InterPro" id="IPR036237">
    <property type="entry name" value="Xyl_isomerase-like_sf"/>
</dbReference>
<accession>A0AB73T9B1</accession>
<organism evidence="6 7">
    <name type="scientific">Murimonas intestini</name>
    <dbReference type="NCBI Taxonomy" id="1337051"/>
    <lineage>
        <taxon>Bacteria</taxon>
        <taxon>Bacillati</taxon>
        <taxon>Bacillota</taxon>
        <taxon>Clostridia</taxon>
        <taxon>Lachnospirales</taxon>
        <taxon>Lachnospiraceae</taxon>
        <taxon>Murimonas</taxon>
    </lineage>
</organism>
<dbReference type="Pfam" id="PF06134">
    <property type="entry name" value="RhaA"/>
    <property type="match status" value="1"/>
</dbReference>
<gene>
    <name evidence="6" type="ORF">C7383_101192</name>
</gene>
<evidence type="ECO:0000313" key="6">
    <source>
        <dbReference type="EMBL" id="PWJ78823.1"/>
    </source>
</evidence>
<dbReference type="GO" id="GO:0019324">
    <property type="term" value="P:L-lyxose metabolic process"/>
    <property type="evidence" value="ECO:0007669"/>
    <property type="project" value="TreeGrafter"/>
</dbReference>
<dbReference type="SUPFAM" id="SSF51658">
    <property type="entry name" value="Xylose isomerase-like"/>
    <property type="match status" value="1"/>
</dbReference>
<dbReference type="PANTHER" id="PTHR30268">
    <property type="entry name" value="L-RHAMNOSE ISOMERASE"/>
    <property type="match status" value="1"/>
</dbReference>
<proteinExistence type="predicted"/>
<evidence type="ECO:0000313" key="7">
    <source>
        <dbReference type="Proteomes" id="UP000245412"/>
    </source>
</evidence>
<dbReference type="Proteomes" id="UP000245412">
    <property type="component" value="Unassembled WGS sequence"/>
</dbReference>
<dbReference type="EMBL" id="QGGY01000001">
    <property type="protein sequence ID" value="PWJ78823.1"/>
    <property type="molecule type" value="Genomic_DNA"/>
</dbReference>
<dbReference type="InterPro" id="IPR009308">
    <property type="entry name" value="Rhamnose_isomerase"/>
</dbReference>
<evidence type="ECO:0000256" key="2">
    <source>
        <dbReference type="ARBA" id="ARBA00022723"/>
    </source>
</evidence>
<evidence type="ECO:0000256" key="4">
    <source>
        <dbReference type="ARBA" id="ARBA00023235"/>
    </source>
</evidence>
<dbReference type="Gene3D" id="3.20.20.150">
    <property type="entry name" value="Divalent-metal-dependent TIM barrel enzymes"/>
    <property type="match status" value="1"/>
</dbReference>
<comment type="caution">
    <text evidence="6">The sequence shown here is derived from an EMBL/GenBank/DDBJ whole genome shotgun (WGS) entry which is preliminary data.</text>
</comment>
<dbReference type="GO" id="GO:0019301">
    <property type="term" value="P:rhamnose catabolic process"/>
    <property type="evidence" value="ECO:0007669"/>
    <property type="project" value="TreeGrafter"/>
</dbReference>
<reference evidence="6 7" key="1">
    <citation type="submission" date="2018-05" db="EMBL/GenBank/DDBJ databases">
        <authorList>
            <person name="Goeker M."/>
            <person name="Huntemann M."/>
            <person name="Clum A."/>
            <person name="Pillay M."/>
            <person name="Palaniappan K."/>
            <person name="Varghese N."/>
            <person name="Mikhailova N."/>
            <person name="Stamatis D."/>
            <person name="Reddy T."/>
            <person name="Daum C."/>
            <person name="Shapiro N."/>
            <person name="Ivanova N."/>
            <person name="Kyrpides N."/>
            <person name="Woyke T."/>
        </authorList>
    </citation>
    <scope>NUCLEOTIDE SEQUENCE [LARGE SCALE GENOMIC DNA]</scope>
    <source>
        <strain evidence="6 7">DSM 26524</strain>
    </source>
</reference>
<keyword evidence="2" id="KW-0479">Metal-binding</keyword>
<dbReference type="PANTHER" id="PTHR30268:SF0">
    <property type="entry name" value="L-RHAMNOSE ISOMERASE"/>
    <property type="match status" value="1"/>
</dbReference>
<sequence>MGNINEKVVRNNYNNAKEIYASYGVDTDAVIEEFKSIPISVHNWQGDDVKGFEGLEGVHSENVVTGGFPGAARNGDEMRLDMETAMKYSPCRHKLNLHSMYAEPGQKKERNEYDTEDYQNWIDWAREKKIGMDFNCSYFTHPMMKDMCSLASPDEGIRRYWIQAGRMSRKIANDIGASLGEVCRNNTWVPDGTKDMPADRSAYRMRLKDSLDQIFEAEYDADNMCDCLEGKVFSIGTECFTVGSHDFYLAYAVQNHLGITMDTGHYHPQENVADKISAIMPFVDNIMLHLSRGVRWDSDHCLIQGDELSYIMQEIKRQGLFHKNVGIGLDYFDATINRVTSWIIGLRAAGKALLGALVEPTGMLLKAEEEGELTRRLALTEEFKNLPVNSVWDYLCLRESAGVGIDWMDDMQIYEKEVQMKR</sequence>
<keyword evidence="1" id="KW-0963">Cytoplasm</keyword>
<protein>
    <submittedName>
        <fullName evidence="6">L-rhamnose isomerase</fullName>
    </submittedName>
</protein>
<evidence type="ECO:0000256" key="1">
    <source>
        <dbReference type="ARBA" id="ARBA00022490"/>
    </source>
</evidence>
<name>A0AB73T9B1_9FIRM</name>
<keyword evidence="7" id="KW-1185">Reference proteome</keyword>
<dbReference type="GO" id="GO:0008740">
    <property type="term" value="F:L-rhamnose isomerase activity"/>
    <property type="evidence" value="ECO:0007669"/>
    <property type="project" value="InterPro"/>
</dbReference>
<keyword evidence="4 6" id="KW-0413">Isomerase</keyword>
<dbReference type="GO" id="GO:0030145">
    <property type="term" value="F:manganese ion binding"/>
    <property type="evidence" value="ECO:0007669"/>
    <property type="project" value="InterPro"/>
</dbReference>
<evidence type="ECO:0000256" key="5">
    <source>
        <dbReference type="ARBA" id="ARBA00023308"/>
    </source>
</evidence>
<dbReference type="AlphaFoldDB" id="A0AB73T9B1"/>
<keyword evidence="3" id="KW-0464">Manganese</keyword>
<dbReference type="InterPro" id="IPR050337">
    <property type="entry name" value="L-rhamnose_isomerase"/>
</dbReference>